<dbReference type="AlphaFoldDB" id="A0A7E4VD56"/>
<dbReference type="WBParaSite" id="Pan_g19485.t1">
    <property type="protein sequence ID" value="Pan_g19485.t1"/>
    <property type="gene ID" value="Pan_g19485"/>
</dbReference>
<sequence length="141" mass="15358">MFGIVGADPHSRQSANELRAIVQRVDALRRLSPFQSAAGVAGGTPTSNDALYTCMFTAAVVFTRFCTCQMMRRTGTVEEPGATKCTNIAGLQSDVATCQPYHRPEQLPRDASNPGEALVRRKALLKPLRKVCILGSLFFVR</sequence>
<reference evidence="1" key="1">
    <citation type="journal article" date="2013" name="Genetics">
        <title>The draft genome and transcriptome of Panagrellus redivivus are shaped by the harsh demands of a free-living lifestyle.</title>
        <authorList>
            <person name="Srinivasan J."/>
            <person name="Dillman A.R."/>
            <person name="Macchietto M.G."/>
            <person name="Heikkinen L."/>
            <person name="Lakso M."/>
            <person name="Fracchia K.M."/>
            <person name="Antoshechkin I."/>
            <person name="Mortazavi A."/>
            <person name="Wong G."/>
            <person name="Sternberg P.W."/>
        </authorList>
    </citation>
    <scope>NUCLEOTIDE SEQUENCE [LARGE SCALE GENOMIC DNA]</scope>
    <source>
        <strain evidence="1">MT8872</strain>
    </source>
</reference>
<evidence type="ECO:0000313" key="2">
    <source>
        <dbReference type="WBParaSite" id="Pan_g19485.t1"/>
    </source>
</evidence>
<keyword evidence="1" id="KW-1185">Reference proteome</keyword>
<name>A0A7E4VD56_PANRE</name>
<reference evidence="2" key="2">
    <citation type="submission" date="2020-10" db="UniProtKB">
        <authorList>
            <consortium name="WormBaseParasite"/>
        </authorList>
    </citation>
    <scope>IDENTIFICATION</scope>
</reference>
<dbReference type="Proteomes" id="UP000492821">
    <property type="component" value="Unassembled WGS sequence"/>
</dbReference>
<accession>A0A7E4VD56</accession>
<protein>
    <submittedName>
        <fullName evidence="2">Uncharacterized protein</fullName>
    </submittedName>
</protein>
<proteinExistence type="predicted"/>
<organism evidence="1 2">
    <name type="scientific">Panagrellus redivivus</name>
    <name type="common">Microworm</name>
    <dbReference type="NCBI Taxonomy" id="6233"/>
    <lineage>
        <taxon>Eukaryota</taxon>
        <taxon>Metazoa</taxon>
        <taxon>Ecdysozoa</taxon>
        <taxon>Nematoda</taxon>
        <taxon>Chromadorea</taxon>
        <taxon>Rhabditida</taxon>
        <taxon>Tylenchina</taxon>
        <taxon>Panagrolaimomorpha</taxon>
        <taxon>Panagrolaimoidea</taxon>
        <taxon>Panagrolaimidae</taxon>
        <taxon>Panagrellus</taxon>
    </lineage>
</organism>
<evidence type="ECO:0000313" key="1">
    <source>
        <dbReference type="Proteomes" id="UP000492821"/>
    </source>
</evidence>